<dbReference type="SUPFAM" id="SSF56655">
    <property type="entry name" value="Carbohydrate phosphatase"/>
    <property type="match status" value="1"/>
</dbReference>
<feature type="binding site" evidence="2">
    <location>
        <position position="222"/>
    </location>
    <ligand>
        <name>Mg(2+)</name>
        <dbReference type="ChEBI" id="CHEBI:18420"/>
        <label>1</label>
        <note>catalytic</note>
    </ligand>
</feature>
<reference evidence="3" key="1">
    <citation type="journal article" date="2014" name="Int. J. Syst. Evol. Microbiol.">
        <title>Complete genome sequence of Corynebacterium casei LMG S-19264T (=DSM 44701T), isolated from a smear-ripened cheese.</title>
        <authorList>
            <consortium name="US DOE Joint Genome Institute (JGI-PGF)"/>
            <person name="Walter F."/>
            <person name="Albersmeier A."/>
            <person name="Kalinowski J."/>
            <person name="Ruckert C."/>
        </authorList>
    </citation>
    <scope>NUCLEOTIDE SEQUENCE</scope>
    <source>
        <strain evidence="3">KCTC 32182</strain>
    </source>
</reference>
<comment type="cofactor">
    <cofactor evidence="2">
        <name>Mg(2+)</name>
        <dbReference type="ChEBI" id="CHEBI:18420"/>
    </cofactor>
</comment>
<dbReference type="GO" id="GO:0046872">
    <property type="term" value="F:metal ion binding"/>
    <property type="evidence" value="ECO:0007669"/>
    <property type="project" value="UniProtKB-KW"/>
</dbReference>
<dbReference type="AlphaFoldDB" id="A0A918U8J7"/>
<dbReference type="Gene3D" id="3.40.190.80">
    <property type="match status" value="1"/>
</dbReference>
<dbReference type="GO" id="GO:0006020">
    <property type="term" value="P:inositol metabolic process"/>
    <property type="evidence" value="ECO:0007669"/>
    <property type="project" value="TreeGrafter"/>
</dbReference>
<reference evidence="3" key="2">
    <citation type="submission" date="2020-09" db="EMBL/GenBank/DDBJ databases">
        <authorList>
            <person name="Sun Q."/>
            <person name="Kim S."/>
        </authorList>
    </citation>
    <scope>NUCLEOTIDE SEQUENCE</scope>
    <source>
        <strain evidence="3">KCTC 32182</strain>
    </source>
</reference>
<proteinExistence type="inferred from homology"/>
<gene>
    <name evidence="3" type="ORF">GCM10011289_13500</name>
</gene>
<dbReference type="Pfam" id="PF00459">
    <property type="entry name" value="Inositol_P"/>
    <property type="match status" value="1"/>
</dbReference>
<dbReference type="EMBL" id="BMYX01000006">
    <property type="protein sequence ID" value="GGY11891.1"/>
    <property type="molecule type" value="Genomic_DNA"/>
</dbReference>
<dbReference type="PRINTS" id="PR00377">
    <property type="entry name" value="IMPHPHTASES"/>
</dbReference>
<keyword evidence="2" id="KW-0479">Metal-binding</keyword>
<feature type="binding site" evidence="2">
    <location>
        <position position="94"/>
    </location>
    <ligand>
        <name>Mg(2+)</name>
        <dbReference type="ChEBI" id="CHEBI:18420"/>
        <label>1</label>
        <note>catalytic</note>
    </ligand>
</feature>
<sequence length="272" mass="29174">MQAQSLPTPRDLDRLSALLHQQGQWLRGRQPGRAMADRSAMARCFDTAAEQASQALRAALTAWWPDIPFARTESDPRRPPGSRHGIFWLCDPIDGAVQYLCGLPMWTCALTLVVDGAPRVAIIADPTGGHLYRAFAGHGAECGGERLTCGTGRDPSLATLGTSFPNHPKRPQTDTDRFLSHLGRVIPHVFAQRWIGSATLSLALVARGVLDGYWEVGGDESDWLPGSLIAREAGALVTPLTAGTGILAADPALHAQLAHTLRGSEPENPRSA</sequence>
<dbReference type="Gene3D" id="3.30.540.10">
    <property type="entry name" value="Fructose-1,6-Bisphosphatase, subunit A, domain 1"/>
    <property type="match status" value="1"/>
</dbReference>
<feature type="binding site" evidence="2">
    <location>
        <position position="93"/>
    </location>
    <ligand>
        <name>Mg(2+)</name>
        <dbReference type="ChEBI" id="CHEBI:18420"/>
        <label>2</label>
    </ligand>
</feature>
<comment type="similarity">
    <text evidence="1">Belongs to the inositol monophosphatase superfamily.</text>
</comment>
<evidence type="ECO:0000313" key="4">
    <source>
        <dbReference type="Proteomes" id="UP000645257"/>
    </source>
</evidence>
<comment type="caution">
    <text evidence="3">The sequence shown here is derived from an EMBL/GenBank/DDBJ whole genome shotgun (WGS) entry which is preliminary data.</text>
</comment>
<feature type="binding site" evidence="2">
    <location>
        <position position="91"/>
    </location>
    <ligand>
        <name>Mg(2+)</name>
        <dbReference type="ChEBI" id="CHEBI:18420"/>
        <label>1</label>
        <note>catalytic</note>
    </ligand>
</feature>
<dbReference type="PANTHER" id="PTHR20854">
    <property type="entry name" value="INOSITOL MONOPHOSPHATASE"/>
    <property type="match status" value="1"/>
</dbReference>
<name>A0A918U8J7_9NEIS</name>
<evidence type="ECO:0000313" key="3">
    <source>
        <dbReference type="EMBL" id="GGY11891.1"/>
    </source>
</evidence>
<evidence type="ECO:0000256" key="2">
    <source>
        <dbReference type="PIRSR" id="PIRSR600760-2"/>
    </source>
</evidence>
<keyword evidence="2" id="KW-0460">Magnesium</keyword>
<dbReference type="InterPro" id="IPR000760">
    <property type="entry name" value="Inositol_monophosphatase-like"/>
</dbReference>
<dbReference type="Proteomes" id="UP000645257">
    <property type="component" value="Unassembled WGS sequence"/>
</dbReference>
<keyword evidence="4" id="KW-1185">Reference proteome</keyword>
<accession>A0A918U8J7</accession>
<dbReference type="GO" id="GO:0007165">
    <property type="term" value="P:signal transduction"/>
    <property type="evidence" value="ECO:0007669"/>
    <property type="project" value="TreeGrafter"/>
</dbReference>
<dbReference type="GO" id="GO:0008934">
    <property type="term" value="F:inositol monophosphate 1-phosphatase activity"/>
    <property type="evidence" value="ECO:0007669"/>
    <property type="project" value="TreeGrafter"/>
</dbReference>
<organism evidence="3 4">
    <name type="scientific">Paludibacterium paludis</name>
    <dbReference type="NCBI Taxonomy" id="1225769"/>
    <lineage>
        <taxon>Bacteria</taxon>
        <taxon>Pseudomonadati</taxon>
        <taxon>Pseudomonadota</taxon>
        <taxon>Betaproteobacteria</taxon>
        <taxon>Neisseriales</taxon>
        <taxon>Chromobacteriaceae</taxon>
        <taxon>Paludibacterium</taxon>
    </lineage>
</organism>
<dbReference type="PANTHER" id="PTHR20854:SF4">
    <property type="entry name" value="INOSITOL-1-MONOPHOSPHATASE-RELATED"/>
    <property type="match status" value="1"/>
</dbReference>
<protein>
    <recommendedName>
        <fullName evidence="5">Myo-inositol-1(Or 4)-monophosphatase</fullName>
    </recommendedName>
</protein>
<evidence type="ECO:0008006" key="5">
    <source>
        <dbReference type="Google" id="ProtNLM"/>
    </source>
</evidence>
<evidence type="ECO:0000256" key="1">
    <source>
        <dbReference type="ARBA" id="ARBA00009759"/>
    </source>
</evidence>